<proteinExistence type="predicted"/>
<protein>
    <submittedName>
        <fullName evidence="2">Uncharacterized protein</fullName>
    </submittedName>
</protein>
<keyword evidence="1" id="KW-1133">Transmembrane helix</keyword>
<keyword evidence="1" id="KW-0472">Membrane</keyword>
<name>A0A0K2TXS6_LEPSM</name>
<organism evidence="2">
    <name type="scientific">Lepeophtheirus salmonis</name>
    <name type="common">Salmon louse</name>
    <name type="synonym">Caligus salmonis</name>
    <dbReference type="NCBI Taxonomy" id="72036"/>
    <lineage>
        <taxon>Eukaryota</taxon>
        <taxon>Metazoa</taxon>
        <taxon>Ecdysozoa</taxon>
        <taxon>Arthropoda</taxon>
        <taxon>Crustacea</taxon>
        <taxon>Multicrustacea</taxon>
        <taxon>Hexanauplia</taxon>
        <taxon>Copepoda</taxon>
        <taxon>Siphonostomatoida</taxon>
        <taxon>Caligidae</taxon>
        <taxon>Lepeophtheirus</taxon>
    </lineage>
</organism>
<accession>A0A0K2TXS6</accession>
<evidence type="ECO:0000313" key="2">
    <source>
        <dbReference type="EMBL" id="CDW30814.1"/>
    </source>
</evidence>
<reference evidence="2" key="1">
    <citation type="submission" date="2014-05" db="EMBL/GenBank/DDBJ databases">
        <authorList>
            <person name="Chronopoulou M."/>
        </authorList>
    </citation>
    <scope>NUCLEOTIDE SEQUENCE</scope>
    <source>
        <tissue evidence="2">Whole organism</tissue>
    </source>
</reference>
<keyword evidence="1" id="KW-0812">Transmembrane</keyword>
<dbReference type="EMBL" id="HACA01013453">
    <property type="protein sequence ID" value="CDW30814.1"/>
    <property type="molecule type" value="Transcribed_RNA"/>
</dbReference>
<evidence type="ECO:0000256" key="1">
    <source>
        <dbReference type="SAM" id="Phobius"/>
    </source>
</evidence>
<feature type="transmembrane region" description="Helical" evidence="1">
    <location>
        <begin position="20"/>
        <end position="40"/>
    </location>
</feature>
<sequence>MELCSLDSIDSTKKKSFSVVRLNLIISWVPFSLWCIVLLMTL</sequence>
<dbReference type="AlphaFoldDB" id="A0A0K2TXS6"/>